<dbReference type="EMBL" id="WCGB01000013">
    <property type="protein sequence ID" value="NRN91368.1"/>
    <property type="molecule type" value="Genomic_DNA"/>
</dbReference>
<organism evidence="1 2">
    <name type="scientific">Lactobacillus helveticus</name>
    <name type="common">Lactobacillus suntoryeus</name>
    <dbReference type="NCBI Taxonomy" id="1587"/>
    <lineage>
        <taxon>Bacteria</taxon>
        <taxon>Bacillati</taxon>
        <taxon>Bacillota</taxon>
        <taxon>Bacilli</taxon>
        <taxon>Lactobacillales</taxon>
        <taxon>Lactobacillaceae</taxon>
        <taxon>Lactobacillus</taxon>
    </lineage>
</organism>
<comment type="caution">
    <text evidence="1">The sequence shown here is derived from an EMBL/GenBank/DDBJ whole genome shotgun (WGS) entry which is preliminary data.</text>
</comment>
<sequence length="40" mass="4816">MNNQVTENLFTQQILSFLCFHEKVFHTEDSKLFIEKQNTI</sequence>
<dbReference type="AlphaFoldDB" id="A0A9Q5G3C0"/>
<reference evidence="1" key="1">
    <citation type="submission" date="2019-09" db="EMBL/GenBank/DDBJ databases">
        <title>Comparative genomic analysis of Lactobacillus helveticus.</title>
        <authorList>
            <person name="Zhang H."/>
            <person name="Chen Y."/>
            <person name="Zhong Z."/>
        </authorList>
    </citation>
    <scope>NUCLEOTIDE SEQUENCE</scope>
    <source>
        <strain evidence="1">IMAU50013</strain>
    </source>
</reference>
<evidence type="ECO:0000313" key="2">
    <source>
        <dbReference type="Proteomes" id="UP000601587"/>
    </source>
</evidence>
<accession>A0A9Q5G3C0</accession>
<evidence type="ECO:0000313" key="1">
    <source>
        <dbReference type="EMBL" id="NRN91368.1"/>
    </source>
</evidence>
<gene>
    <name evidence="1" type="ORF">IMAU50013_00901</name>
</gene>
<proteinExistence type="predicted"/>
<protein>
    <submittedName>
        <fullName evidence="1">Uncharacterized protein</fullName>
    </submittedName>
</protein>
<dbReference type="Proteomes" id="UP000601587">
    <property type="component" value="Unassembled WGS sequence"/>
</dbReference>
<name>A0A9Q5G3C0_LACHE</name>